<dbReference type="KEGG" id="cfh:C1707_25675"/>
<dbReference type="GO" id="GO:0047545">
    <property type="term" value="F:(S)-2-hydroxyglutarate dehydrogenase activity"/>
    <property type="evidence" value="ECO:0007669"/>
    <property type="project" value="TreeGrafter"/>
</dbReference>
<dbReference type="SUPFAM" id="SSF51905">
    <property type="entry name" value="FAD/NAD(P)-binding domain"/>
    <property type="match status" value="1"/>
</dbReference>
<evidence type="ECO:0000256" key="2">
    <source>
        <dbReference type="ARBA" id="ARBA00022630"/>
    </source>
</evidence>
<dbReference type="Gene3D" id="3.30.9.10">
    <property type="entry name" value="D-Amino Acid Oxidase, subunit A, domain 2"/>
    <property type="match status" value="1"/>
</dbReference>
<sequence length="373" mass="38952">MTQNFDFDAVVVGAGAVGLACGHALSRRGLVVAVLEAEGHIGQGVSSRNSEVIHGGLYYPTGSLKARLCVQGRRRLYAFLDQHKIAYKKCGKLVVATSDDEIVRLDAIWDQALANEVEGMERLTGAQAVALEPGLNAHAALLSPESGVFASHDYMLALQGEVEAAGGAVVIATPFEGATPLDGGGFTVRAGGAEPTTLTCRLLVTAPGLSAQDVAASIEGFPKDQIPAARYGKGIYFRLTGKAPFQRLIYPPPIHGALGTHYRNDMGGQAVFGPDLEYVPAPDYSVDPARAEPFAAYIRKFWPGLPDGALSPDYAGVRPKLHGAGEPQPDFQLRGADTHGLPGLAALFGIESPGLTSSLAIGEAVADLLESAG</sequence>
<evidence type="ECO:0000313" key="10">
    <source>
        <dbReference type="Proteomes" id="UP000281192"/>
    </source>
</evidence>
<dbReference type="Pfam" id="PF01266">
    <property type="entry name" value="DAO"/>
    <property type="match status" value="1"/>
</dbReference>
<dbReference type="AlphaFoldDB" id="A0A2N5CNH3"/>
<dbReference type="PANTHER" id="PTHR43104:SF4">
    <property type="entry name" value="L-2-HYDROXYGLUTARATE DEHYDROGENASE, MITOCHONDRIAL"/>
    <property type="match status" value="1"/>
</dbReference>
<dbReference type="InterPro" id="IPR006076">
    <property type="entry name" value="FAD-dep_OxRdtase"/>
</dbReference>
<reference evidence="7 10" key="2">
    <citation type="submission" date="2018-01" db="EMBL/GenBank/DDBJ databases">
        <title>Complete genome sequence of Caulobacter flavus RHGG3.</title>
        <authorList>
            <person name="Yang E."/>
        </authorList>
    </citation>
    <scope>NUCLEOTIDE SEQUENCE [LARGE SCALE GENOMIC DNA]</scope>
    <source>
        <strain evidence="7 10">RHGG3</strain>
    </source>
</reference>
<evidence type="ECO:0000313" key="9">
    <source>
        <dbReference type="Proteomes" id="UP000234483"/>
    </source>
</evidence>
<dbReference type="Proteomes" id="UP000234483">
    <property type="component" value="Unassembled WGS sequence"/>
</dbReference>
<reference evidence="8 9" key="1">
    <citation type="submission" date="2017-12" db="EMBL/GenBank/DDBJ databases">
        <title>The genome sequence of Caulobacter flavus CGMCC1 15093.</title>
        <authorList>
            <person name="Gao J."/>
            <person name="Mao X."/>
            <person name="Sun J."/>
        </authorList>
    </citation>
    <scope>NUCLEOTIDE SEQUENCE [LARGE SCALE GENOMIC DNA]</scope>
    <source>
        <strain evidence="8 9">CGMCC1 15093</strain>
    </source>
</reference>
<proteinExistence type="inferred from homology"/>
<dbReference type="OrthoDB" id="9801699at2"/>
<comment type="cofactor">
    <cofactor evidence="1">
        <name>FAD</name>
        <dbReference type="ChEBI" id="CHEBI:57692"/>
    </cofactor>
</comment>
<organism evidence="8 9">
    <name type="scientific">Caulobacter flavus</name>
    <dbReference type="NCBI Taxonomy" id="1679497"/>
    <lineage>
        <taxon>Bacteria</taxon>
        <taxon>Pseudomonadati</taxon>
        <taxon>Pseudomonadota</taxon>
        <taxon>Alphaproteobacteria</taxon>
        <taxon>Caulobacterales</taxon>
        <taxon>Caulobacteraceae</taxon>
        <taxon>Caulobacter</taxon>
    </lineage>
</organism>
<name>A0A2N5CNH3_9CAUL</name>
<evidence type="ECO:0000256" key="5">
    <source>
        <dbReference type="ARBA" id="ARBA00037941"/>
    </source>
</evidence>
<accession>A0A2N5CNH3</accession>
<dbReference type="Proteomes" id="UP000281192">
    <property type="component" value="Chromosome"/>
</dbReference>
<dbReference type="EMBL" id="PJRQ01000043">
    <property type="protein sequence ID" value="PLR08067.1"/>
    <property type="molecule type" value="Genomic_DNA"/>
</dbReference>
<dbReference type="RefSeq" id="WP_101714904.1">
    <property type="nucleotide sequence ID" value="NZ_CP026100.1"/>
</dbReference>
<dbReference type="Gene3D" id="3.50.50.60">
    <property type="entry name" value="FAD/NAD(P)-binding domain"/>
    <property type="match status" value="1"/>
</dbReference>
<dbReference type="InterPro" id="IPR036188">
    <property type="entry name" value="FAD/NAD-bd_sf"/>
</dbReference>
<evidence type="ECO:0000313" key="8">
    <source>
        <dbReference type="EMBL" id="PLR08067.1"/>
    </source>
</evidence>
<keyword evidence="10" id="KW-1185">Reference proteome</keyword>
<gene>
    <name evidence="7" type="ORF">C1707_25675</name>
    <name evidence="8" type="ORF">CFHF_21075</name>
</gene>
<evidence type="ECO:0000256" key="3">
    <source>
        <dbReference type="ARBA" id="ARBA00022827"/>
    </source>
</evidence>
<feature type="domain" description="FAD dependent oxidoreductase" evidence="6">
    <location>
        <begin position="8"/>
        <end position="368"/>
    </location>
</feature>
<dbReference type="EMBL" id="CP026100">
    <property type="protein sequence ID" value="AYV49356.1"/>
    <property type="molecule type" value="Genomic_DNA"/>
</dbReference>
<dbReference type="PANTHER" id="PTHR43104">
    <property type="entry name" value="L-2-HYDROXYGLUTARATE DEHYDROGENASE, MITOCHONDRIAL"/>
    <property type="match status" value="1"/>
</dbReference>
<keyword evidence="3" id="KW-0274">FAD</keyword>
<keyword evidence="2" id="KW-0285">Flavoprotein</keyword>
<evidence type="ECO:0000256" key="1">
    <source>
        <dbReference type="ARBA" id="ARBA00001974"/>
    </source>
</evidence>
<evidence type="ECO:0000313" key="7">
    <source>
        <dbReference type="EMBL" id="AYV49356.1"/>
    </source>
</evidence>
<comment type="similarity">
    <text evidence="5">Belongs to the L2HGDH family.</text>
</comment>
<evidence type="ECO:0000256" key="4">
    <source>
        <dbReference type="ARBA" id="ARBA00023002"/>
    </source>
</evidence>
<protein>
    <submittedName>
        <fullName evidence="8">FAD-dependent oxidoreductase</fullName>
    </submittedName>
</protein>
<keyword evidence="4" id="KW-0560">Oxidoreductase</keyword>
<evidence type="ECO:0000259" key="6">
    <source>
        <dbReference type="Pfam" id="PF01266"/>
    </source>
</evidence>